<sequence>MARVRERNGREGHKDDSHYQVTTQKRRKEEEKKHFVFYIKEHEKQVYTFARMYRERKPRPDGVGNCSYTPHPAEDEDGSQIQSQLSCVLKRAHTHFEYSLAAYSRE</sequence>
<keyword evidence="3" id="KW-1185">Reference proteome</keyword>
<dbReference type="Proteomes" id="UP000314294">
    <property type="component" value="Unassembled WGS sequence"/>
</dbReference>
<feature type="region of interest" description="Disordered" evidence="1">
    <location>
        <begin position="1"/>
        <end position="29"/>
    </location>
</feature>
<proteinExistence type="predicted"/>
<name>A0A4Z2I9U7_9TELE</name>
<reference evidence="2 3" key="1">
    <citation type="submission" date="2019-03" db="EMBL/GenBank/DDBJ databases">
        <title>First draft genome of Liparis tanakae, snailfish: a comprehensive survey of snailfish specific genes.</title>
        <authorList>
            <person name="Kim W."/>
            <person name="Song I."/>
            <person name="Jeong J.-H."/>
            <person name="Kim D."/>
            <person name="Kim S."/>
            <person name="Ryu S."/>
            <person name="Song J.Y."/>
            <person name="Lee S.K."/>
        </authorList>
    </citation>
    <scope>NUCLEOTIDE SEQUENCE [LARGE SCALE GENOMIC DNA]</scope>
    <source>
        <tissue evidence="2">Muscle</tissue>
    </source>
</reference>
<feature type="compositionally biased region" description="Basic and acidic residues" evidence="1">
    <location>
        <begin position="1"/>
        <end position="18"/>
    </location>
</feature>
<gene>
    <name evidence="2" type="ORF">EYF80_015301</name>
</gene>
<accession>A0A4Z2I9U7</accession>
<evidence type="ECO:0000256" key="1">
    <source>
        <dbReference type="SAM" id="MobiDB-lite"/>
    </source>
</evidence>
<evidence type="ECO:0000313" key="3">
    <source>
        <dbReference type="Proteomes" id="UP000314294"/>
    </source>
</evidence>
<feature type="region of interest" description="Disordered" evidence="1">
    <location>
        <begin position="58"/>
        <end position="79"/>
    </location>
</feature>
<dbReference type="EMBL" id="SRLO01000113">
    <property type="protein sequence ID" value="TNN74521.1"/>
    <property type="molecule type" value="Genomic_DNA"/>
</dbReference>
<protein>
    <submittedName>
        <fullName evidence="2">Uncharacterized protein</fullName>
    </submittedName>
</protein>
<dbReference type="AlphaFoldDB" id="A0A4Z2I9U7"/>
<comment type="caution">
    <text evidence="2">The sequence shown here is derived from an EMBL/GenBank/DDBJ whole genome shotgun (WGS) entry which is preliminary data.</text>
</comment>
<evidence type="ECO:0000313" key="2">
    <source>
        <dbReference type="EMBL" id="TNN74521.1"/>
    </source>
</evidence>
<organism evidence="2 3">
    <name type="scientific">Liparis tanakae</name>
    <name type="common">Tanaka's snailfish</name>
    <dbReference type="NCBI Taxonomy" id="230148"/>
    <lineage>
        <taxon>Eukaryota</taxon>
        <taxon>Metazoa</taxon>
        <taxon>Chordata</taxon>
        <taxon>Craniata</taxon>
        <taxon>Vertebrata</taxon>
        <taxon>Euteleostomi</taxon>
        <taxon>Actinopterygii</taxon>
        <taxon>Neopterygii</taxon>
        <taxon>Teleostei</taxon>
        <taxon>Neoteleostei</taxon>
        <taxon>Acanthomorphata</taxon>
        <taxon>Eupercaria</taxon>
        <taxon>Perciformes</taxon>
        <taxon>Cottioidei</taxon>
        <taxon>Cottales</taxon>
        <taxon>Liparidae</taxon>
        <taxon>Liparis</taxon>
    </lineage>
</organism>